<dbReference type="VEuPathDB" id="FungiDB:BD410DRAFT_789767"/>
<evidence type="ECO:0000313" key="2">
    <source>
        <dbReference type="Proteomes" id="UP000294933"/>
    </source>
</evidence>
<dbReference type="Proteomes" id="UP000294933">
    <property type="component" value="Unassembled WGS sequence"/>
</dbReference>
<organism evidence="1 2">
    <name type="scientific">Rickenella mellea</name>
    <dbReference type="NCBI Taxonomy" id="50990"/>
    <lineage>
        <taxon>Eukaryota</taxon>
        <taxon>Fungi</taxon>
        <taxon>Dikarya</taxon>
        <taxon>Basidiomycota</taxon>
        <taxon>Agaricomycotina</taxon>
        <taxon>Agaricomycetes</taxon>
        <taxon>Hymenochaetales</taxon>
        <taxon>Rickenellaceae</taxon>
        <taxon>Rickenella</taxon>
    </lineage>
</organism>
<dbReference type="EMBL" id="ML170181">
    <property type="protein sequence ID" value="TDL21338.1"/>
    <property type="molecule type" value="Genomic_DNA"/>
</dbReference>
<sequence length="85" mass="9568">MANTIPNHPQGRVAFAYPSPVKHQDLRQYRATTTLEPPKRGRPAAVATVTLRNVPQPMSQFSGGSDLPSTVKIDLCQHLRRHWIR</sequence>
<evidence type="ECO:0000313" key="1">
    <source>
        <dbReference type="EMBL" id="TDL21338.1"/>
    </source>
</evidence>
<accession>A0A4Y7Q289</accession>
<keyword evidence="2" id="KW-1185">Reference proteome</keyword>
<protein>
    <submittedName>
        <fullName evidence="1">Uncharacterized protein</fullName>
    </submittedName>
</protein>
<proteinExistence type="predicted"/>
<dbReference type="AlphaFoldDB" id="A0A4Y7Q289"/>
<reference evidence="1 2" key="1">
    <citation type="submission" date="2018-06" db="EMBL/GenBank/DDBJ databases">
        <title>A transcriptomic atlas of mushroom development highlights an independent origin of complex multicellularity.</title>
        <authorList>
            <consortium name="DOE Joint Genome Institute"/>
            <person name="Krizsan K."/>
            <person name="Almasi E."/>
            <person name="Merenyi Z."/>
            <person name="Sahu N."/>
            <person name="Viragh M."/>
            <person name="Koszo T."/>
            <person name="Mondo S."/>
            <person name="Kiss B."/>
            <person name="Balint B."/>
            <person name="Kues U."/>
            <person name="Barry K."/>
            <person name="Hegedus J.C."/>
            <person name="Henrissat B."/>
            <person name="Johnson J."/>
            <person name="Lipzen A."/>
            <person name="Ohm R."/>
            <person name="Nagy I."/>
            <person name="Pangilinan J."/>
            <person name="Yan J."/>
            <person name="Xiong Y."/>
            <person name="Grigoriev I.V."/>
            <person name="Hibbett D.S."/>
            <person name="Nagy L.G."/>
        </authorList>
    </citation>
    <scope>NUCLEOTIDE SEQUENCE [LARGE SCALE GENOMIC DNA]</scope>
    <source>
        <strain evidence="1 2">SZMC22713</strain>
    </source>
</reference>
<name>A0A4Y7Q289_9AGAM</name>
<gene>
    <name evidence="1" type="ORF">BD410DRAFT_789767</name>
</gene>